<evidence type="ECO:0000313" key="2">
    <source>
        <dbReference type="Proteomes" id="UP001549291"/>
    </source>
</evidence>
<reference evidence="1 2" key="1">
    <citation type="submission" date="2024-06" db="EMBL/GenBank/DDBJ databases">
        <title>Genomic Encyclopedia of Type Strains, Phase V (KMG-V): Genome sequencing to study the core and pangenomes of soil and plant-associated prokaryotes.</title>
        <authorList>
            <person name="Whitman W."/>
        </authorList>
    </citation>
    <scope>NUCLEOTIDE SEQUENCE [LARGE SCALE GENOMIC DNA]</scope>
    <source>
        <strain evidence="1 2">USDA 160</strain>
    </source>
</reference>
<dbReference type="EMBL" id="JBEPTQ010000002">
    <property type="protein sequence ID" value="MET4723891.1"/>
    <property type="molecule type" value="Genomic_DNA"/>
</dbReference>
<dbReference type="Proteomes" id="UP001549291">
    <property type="component" value="Unassembled WGS sequence"/>
</dbReference>
<dbReference type="Pfam" id="PF09903">
    <property type="entry name" value="DUF2130"/>
    <property type="match status" value="1"/>
</dbReference>
<keyword evidence="2" id="KW-1185">Reference proteome</keyword>
<proteinExistence type="predicted"/>
<sequence>MEMMYSYLTAPRFRHRIDAIVEKFTDMQADLDRERKTMMRLWAKREEQLRGVLDSTAGLYGDLQGIAGRAMQEIESLDLLMIEAKGEAAE</sequence>
<gene>
    <name evidence="1" type="ORF">ABIF63_007997</name>
</gene>
<name>A0ABV2S3X1_BRAJP</name>
<comment type="caution">
    <text evidence="1">The sequence shown here is derived from an EMBL/GenBank/DDBJ whole genome shotgun (WGS) entry which is preliminary data.</text>
</comment>
<evidence type="ECO:0008006" key="3">
    <source>
        <dbReference type="Google" id="ProtNLM"/>
    </source>
</evidence>
<dbReference type="InterPro" id="IPR019219">
    <property type="entry name" value="DUF2130"/>
</dbReference>
<organism evidence="1 2">
    <name type="scientific">Bradyrhizobium japonicum</name>
    <dbReference type="NCBI Taxonomy" id="375"/>
    <lineage>
        <taxon>Bacteria</taxon>
        <taxon>Pseudomonadati</taxon>
        <taxon>Pseudomonadota</taxon>
        <taxon>Alphaproteobacteria</taxon>
        <taxon>Hyphomicrobiales</taxon>
        <taxon>Nitrobacteraceae</taxon>
        <taxon>Bradyrhizobium</taxon>
    </lineage>
</organism>
<protein>
    <recommendedName>
        <fullName evidence="3">DUF2130 domain-containing protein</fullName>
    </recommendedName>
</protein>
<accession>A0ABV2S3X1</accession>
<evidence type="ECO:0000313" key="1">
    <source>
        <dbReference type="EMBL" id="MET4723891.1"/>
    </source>
</evidence>